<sequence>MSMQIGSEARRRTEAIHSPPTTATTTHSDVSSTDVRGASYRRNRASIAHPEIVRLTSPPDNNLPECDRNNSLNKSTSHLSLGPPVAPPPDFPLPRVPPRVASQYRPAWNDQQQPTLGPPGRGSGTPPSRTGRHERRNTHAASIAPIAPIDLRDVENSPRLSGMTAKEYSMVNAF</sequence>
<comment type="caution">
    <text evidence="2">The sequence shown here is derived from an EMBL/GenBank/DDBJ whole genome shotgun (WGS) entry which is preliminary data.</text>
</comment>
<dbReference type="STRING" id="1658172.A0A1B7NJB2"/>
<feature type="region of interest" description="Disordered" evidence="1">
    <location>
        <begin position="1"/>
        <end position="150"/>
    </location>
</feature>
<gene>
    <name evidence="2" type="ORF">ACJ72_08829</name>
</gene>
<feature type="compositionally biased region" description="Polar residues" evidence="1">
    <location>
        <begin position="69"/>
        <end position="79"/>
    </location>
</feature>
<reference evidence="2 3" key="1">
    <citation type="submission" date="2015-07" db="EMBL/GenBank/DDBJ databases">
        <title>Emmonsia species relationships and genome sequence.</title>
        <authorList>
            <person name="Cuomo C.A."/>
            <person name="Schwartz I.S."/>
            <person name="Kenyon C."/>
            <person name="de Hoog G.S."/>
            <person name="Govender N.P."/>
            <person name="Botha A."/>
            <person name="Moreno L."/>
            <person name="de Vries M."/>
            <person name="Munoz J.F."/>
            <person name="Stielow J.B."/>
        </authorList>
    </citation>
    <scope>NUCLEOTIDE SEQUENCE [LARGE SCALE GENOMIC DNA]</scope>
    <source>
        <strain evidence="2 3">CBS 136260</strain>
    </source>
</reference>
<organism evidence="2 3">
    <name type="scientific">Emergomyces africanus</name>
    <dbReference type="NCBI Taxonomy" id="1955775"/>
    <lineage>
        <taxon>Eukaryota</taxon>
        <taxon>Fungi</taxon>
        <taxon>Dikarya</taxon>
        <taxon>Ascomycota</taxon>
        <taxon>Pezizomycotina</taxon>
        <taxon>Eurotiomycetes</taxon>
        <taxon>Eurotiomycetidae</taxon>
        <taxon>Onygenales</taxon>
        <taxon>Ajellomycetaceae</taxon>
        <taxon>Emergomyces</taxon>
    </lineage>
</organism>
<accession>A0A1B7NJB2</accession>
<protein>
    <submittedName>
        <fullName evidence="2">Uncharacterized protein</fullName>
    </submittedName>
</protein>
<feature type="compositionally biased region" description="Low complexity" evidence="1">
    <location>
        <begin position="17"/>
        <end position="35"/>
    </location>
</feature>
<dbReference type="EMBL" id="LGUA01004232">
    <property type="protein sequence ID" value="OAX76878.1"/>
    <property type="molecule type" value="Genomic_DNA"/>
</dbReference>
<dbReference type="Proteomes" id="UP000091918">
    <property type="component" value="Unassembled WGS sequence"/>
</dbReference>
<evidence type="ECO:0000313" key="3">
    <source>
        <dbReference type="Proteomes" id="UP000091918"/>
    </source>
</evidence>
<proteinExistence type="predicted"/>
<dbReference type="AlphaFoldDB" id="A0A1B7NJB2"/>
<evidence type="ECO:0000313" key="2">
    <source>
        <dbReference type="EMBL" id="OAX76878.1"/>
    </source>
</evidence>
<keyword evidence="3" id="KW-1185">Reference proteome</keyword>
<evidence type="ECO:0000256" key="1">
    <source>
        <dbReference type="SAM" id="MobiDB-lite"/>
    </source>
</evidence>
<name>A0A1B7NJB2_9EURO</name>
<feature type="compositionally biased region" description="Pro residues" evidence="1">
    <location>
        <begin position="84"/>
        <end position="97"/>
    </location>
</feature>